<feature type="region of interest" description="Disordered" evidence="1">
    <location>
        <begin position="126"/>
        <end position="420"/>
    </location>
</feature>
<feature type="compositionally biased region" description="Basic and acidic residues" evidence="1">
    <location>
        <begin position="251"/>
        <end position="281"/>
    </location>
</feature>
<feature type="compositionally biased region" description="Low complexity" evidence="1">
    <location>
        <begin position="86"/>
        <end position="101"/>
    </location>
</feature>
<feature type="compositionally biased region" description="Low complexity" evidence="1">
    <location>
        <begin position="226"/>
        <end position="237"/>
    </location>
</feature>
<keyword evidence="2" id="KW-0472">Membrane</keyword>
<protein>
    <submittedName>
        <fullName evidence="3">Protein TolA</fullName>
    </submittedName>
</protein>
<feature type="compositionally biased region" description="Low complexity" evidence="1">
    <location>
        <begin position="282"/>
        <end position="292"/>
    </location>
</feature>
<feature type="transmembrane region" description="Helical" evidence="2">
    <location>
        <begin position="7"/>
        <end position="30"/>
    </location>
</feature>
<feature type="compositionally biased region" description="Basic and acidic residues" evidence="1">
    <location>
        <begin position="366"/>
        <end position="383"/>
    </location>
</feature>
<sequence>MERAERIGRWVSGVGHVGVLTWAAFGGALFGPQPSPPLQMTQVATMTEAEFQSFAAVSRGAGPVQGQAQEVAALPQPAAEDLQSGALEASQSPEPEAEAQPLPDPSTAEDAPDLTDLAAAPQAPAGLTTALPQPDLPAQPEPEIEEARPTPPAPAPQPETTPTQPETLQNPAAPDSTVETPAQPAPPRSELALDNSPRPRGRPDGLVENRNRRLAEAAEEARRQAAAEQARQDAAAQAEREAAEEAAQARARAEAEAARAAEEAAQREAEEARRDEEERLAAEAAEAAAAEAARAEAEQAAAEEERLAAEEAERQRQEEERLAAEQAEQERLEREAAEQAEQAERDRIAAEEAERARQEAAAAEQAVRDADAAAEVARRRAEEAAPSQDALAAALSEALGDASPGGASDPSDVAADGPPLSLSEREGFRLAIDACWRVGTLSREAQGTSVSVAFSMSPDGMPEPATMRLMGHSGGGPAAAQQAYDFARNAILNCAGTGYELPAEKYNRWKEVIVDFHPGGVGVQ</sequence>
<keyword evidence="2" id="KW-0812">Transmembrane</keyword>
<accession>A0A2K9EPA7</accession>
<feature type="compositionally biased region" description="Basic and acidic residues" evidence="1">
    <location>
        <begin position="293"/>
        <end position="358"/>
    </location>
</feature>
<evidence type="ECO:0000256" key="2">
    <source>
        <dbReference type="SAM" id="Phobius"/>
    </source>
</evidence>
<feature type="compositionally biased region" description="Low complexity" evidence="1">
    <location>
        <begin position="384"/>
        <end position="396"/>
    </location>
</feature>
<proteinExistence type="predicted"/>
<dbReference type="OrthoDB" id="7161229at2"/>
<dbReference type="EMBL" id="CP025408">
    <property type="protein sequence ID" value="AUH32536.1"/>
    <property type="molecule type" value="Genomic_DNA"/>
</dbReference>
<dbReference type="AlphaFoldDB" id="A0A2K9EPA7"/>
<evidence type="ECO:0000256" key="1">
    <source>
        <dbReference type="SAM" id="MobiDB-lite"/>
    </source>
</evidence>
<feature type="compositionally biased region" description="Pro residues" evidence="1">
    <location>
        <begin position="149"/>
        <end position="159"/>
    </location>
</feature>
<dbReference type="RefSeq" id="WP_101459211.1">
    <property type="nucleotide sequence ID" value="NZ_CP025408.1"/>
</dbReference>
<name>A0A2K9EPA7_9RHOB</name>
<gene>
    <name evidence="3" type="ORF">CUV01_03270</name>
</gene>
<feature type="region of interest" description="Disordered" evidence="1">
    <location>
        <begin position="67"/>
        <end position="112"/>
    </location>
</feature>
<feature type="compositionally biased region" description="Basic and acidic residues" evidence="1">
    <location>
        <begin position="201"/>
        <end position="225"/>
    </location>
</feature>
<evidence type="ECO:0000313" key="4">
    <source>
        <dbReference type="Proteomes" id="UP000233742"/>
    </source>
</evidence>
<keyword evidence="4" id="KW-1185">Reference proteome</keyword>
<evidence type="ECO:0000313" key="3">
    <source>
        <dbReference type="EMBL" id="AUH32536.1"/>
    </source>
</evidence>
<reference evidence="3 4" key="1">
    <citation type="submission" date="2017-12" db="EMBL/GenBank/DDBJ databases">
        <authorList>
            <person name="Hurst M.R.H."/>
        </authorList>
    </citation>
    <scope>NUCLEOTIDE SEQUENCE [LARGE SCALE GENOMIC DNA]</scope>
    <source>
        <strain evidence="3 4">BM15</strain>
    </source>
</reference>
<keyword evidence="2" id="KW-1133">Transmembrane helix</keyword>
<dbReference type="KEGG" id="paro:CUV01_03270"/>
<dbReference type="Proteomes" id="UP000233742">
    <property type="component" value="Chromosome"/>
</dbReference>
<organism evidence="3 4">
    <name type="scientific">Paracoccus tegillarcae</name>
    <dbReference type="NCBI Taxonomy" id="1529068"/>
    <lineage>
        <taxon>Bacteria</taxon>
        <taxon>Pseudomonadati</taxon>
        <taxon>Pseudomonadota</taxon>
        <taxon>Alphaproteobacteria</taxon>
        <taxon>Rhodobacterales</taxon>
        <taxon>Paracoccaceae</taxon>
        <taxon>Paracoccus</taxon>
    </lineage>
</organism>